<dbReference type="EMBL" id="JAUSTY010000036">
    <property type="protein sequence ID" value="MDQ0168512.1"/>
    <property type="molecule type" value="Genomic_DNA"/>
</dbReference>
<name>A0ABT9W604_9BACI</name>
<dbReference type="Pfam" id="PF21835">
    <property type="entry name" value="YIEGIA_cap"/>
    <property type="match status" value="1"/>
</dbReference>
<evidence type="ECO:0000313" key="1">
    <source>
        <dbReference type="EMBL" id="MDQ0168512.1"/>
    </source>
</evidence>
<dbReference type="Proteomes" id="UP001235840">
    <property type="component" value="Unassembled WGS sequence"/>
</dbReference>
<dbReference type="RefSeq" id="WP_307398296.1">
    <property type="nucleotide sequence ID" value="NZ_BAAADK010000024.1"/>
</dbReference>
<organism evidence="1 2">
    <name type="scientific">Caldalkalibacillus horti</name>
    <dbReference type="NCBI Taxonomy" id="77523"/>
    <lineage>
        <taxon>Bacteria</taxon>
        <taxon>Bacillati</taxon>
        <taxon>Bacillota</taxon>
        <taxon>Bacilli</taxon>
        <taxon>Bacillales</taxon>
        <taxon>Bacillaceae</taxon>
        <taxon>Caldalkalibacillus</taxon>
    </lineage>
</organism>
<protein>
    <submittedName>
        <fullName evidence="1">Uncharacterized protein</fullName>
    </submittedName>
</protein>
<reference evidence="1 2" key="1">
    <citation type="submission" date="2023-07" db="EMBL/GenBank/DDBJ databases">
        <title>Genomic Encyclopedia of Type Strains, Phase IV (KMG-IV): sequencing the most valuable type-strain genomes for metagenomic binning, comparative biology and taxonomic classification.</title>
        <authorList>
            <person name="Goeker M."/>
        </authorList>
    </citation>
    <scope>NUCLEOTIDE SEQUENCE [LARGE SCALE GENOMIC DNA]</scope>
    <source>
        <strain evidence="1 2">DSM 12751</strain>
    </source>
</reference>
<proteinExistence type="predicted"/>
<gene>
    <name evidence="1" type="ORF">J2S11_004474</name>
</gene>
<evidence type="ECO:0000313" key="2">
    <source>
        <dbReference type="Proteomes" id="UP001235840"/>
    </source>
</evidence>
<keyword evidence="2" id="KW-1185">Reference proteome</keyword>
<dbReference type="InterPro" id="IPR054055">
    <property type="entry name" value="YpzH"/>
</dbReference>
<comment type="caution">
    <text evidence="1">The sequence shown here is derived from an EMBL/GenBank/DDBJ whole genome shotgun (WGS) entry which is preliminary data.</text>
</comment>
<accession>A0ABT9W604</accession>
<sequence length="62" mass="7015">MEMKKSILAIVTTSEQNIKGGGAPVFIVKDHDEIQHKIFLLENILDAMGHELDEQTFILVKH</sequence>